<comment type="caution">
    <text evidence="5">The sequence shown here is derived from an EMBL/GenBank/DDBJ whole genome shotgun (WGS) entry which is preliminary data.</text>
</comment>
<accession>A0A9E2KE95</accession>
<dbReference type="HAMAP" id="MF_00360">
    <property type="entry name" value="Ribosomal_bS6"/>
    <property type="match status" value="1"/>
</dbReference>
<dbReference type="InterPro" id="IPR000529">
    <property type="entry name" value="Ribosomal_bS6"/>
</dbReference>
<comment type="similarity">
    <text evidence="1 4">Belongs to the bacterial ribosomal protein bS6 family.</text>
</comment>
<dbReference type="EMBL" id="JAHLFQ010000239">
    <property type="protein sequence ID" value="MBU3805101.1"/>
    <property type="molecule type" value="Genomic_DNA"/>
</dbReference>
<dbReference type="InterPro" id="IPR020814">
    <property type="entry name" value="Ribosomal_S6_plastid/chlpt"/>
</dbReference>
<dbReference type="GO" id="GO:0005737">
    <property type="term" value="C:cytoplasm"/>
    <property type="evidence" value="ECO:0007669"/>
    <property type="project" value="UniProtKB-ARBA"/>
</dbReference>
<sequence>MRNYELSVVLFSTLSEEEKVATLEKVKELITRFGGEITNVDDWGKRKLAYEIDKQREGFYYFIQFNAETTVPAEIESRVRIMEQVLRYLIVSLEDK</sequence>
<organism evidence="5 6">
    <name type="scientific">Candidatus Cellulosilyticum pullistercoris</name>
    <dbReference type="NCBI Taxonomy" id="2838521"/>
    <lineage>
        <taxon>Bacteria</taxon>
        <taxon>Bacillati</taxon>
        <taxon>Bacillota</taxon>
        <taxon>Clostridia</taxon>
        <taxon>Lachnospirales</taxon>
        <taxon>Cellulosilyticaceae</taxon>
        <taxon>Cellulosilyticum</taxon>
    </lineage>
</organism>
<dbReference type="CDD" id="cd00473">
    <property type="entry name" value="bS6"/>
    <property type="match status" value="1"/>
</dbReference>
<dbReference type="Pfam" id="PF01250">
    <property type="entry name" value="Ribosomal_S6"/>
    <property type="match status" value="1"/>
</dbReference>
<proteinExistence type="inferred from homology"/>
<gene>
    <name evidence="4 5" type="primary">rpsF</name>
    <name evidence="5" type="ORF">H9872_10145</name>
</gene>
<dbReference type="AlphaFoldDB" id="A0A9E2KE95"/>
<dbReference type="GO" id="GO:0006412">
    <property type="term" value="P:translation"/>
    <property type="evidence" value="ECO:0007669"/>
    <property type="project" value="UniProtKB-UniRule"/>
</dbReference>
<protein>
    <recommendedName>
        <fullName evidence="3 4">Small ribosomal subunit protein bS6</fullName>
    </recommendedName>
</protein>
<keyword evidence="4 5" id="KW-0689">Ribosomal protein</keyword>
<dbReference type="GO" id="GO:0003735">
    <property type="term" value="F:structural constituent of ribosome"/>
    <property type="evidence" value="ECO:0007669"/>
    <property type="project" value="InterPro"/>
</dbReference>
<dbReference type="Proteomes" id="UP000824229">
    <property type="component" value="Unassembled WGS sequence"/>
</dbReference>
<keyword evidence="4" id="KW-0699">rRNA-binding</keyword>
<dbReference type="GO" id="GO:0005840">
    <property type="term" value="C:ribosome"/>
    <property type="evidence" value="ECO:0007669"/>
    <property type="project" value="UniProtKB-KW"/>
</dbReference>
<dbReference type="InterPro" id="IPR014717">
    <property type="entry name" value="Transl_elong_EF1B/ribsomal_bS6"/>
</dbReference>
<evidence type="ECO:0000256" key="3">
    <source>
        <dbReference type="ARBA" id="ARBA00035294"/>
    </source>
</evidence>
<evidence type="ECO:0000256" key="2">
    <source>
        <dbReference type="ARBA" id="ARBA00035104"/>
    </source>
</evidence>
<dbReference type="PANTHER" id="PTHR21011">
    <property type="entry name" value="MITOCHONDRIAL 28S RIBOSOMAL PROTEIN S6"/>
    <property type="match status" value="1"/>
</dbReference>
<dbReference type="Gene3D" id="3.30.70.60">
    <property type="match status" value="1"/>
</dbReference>
<reference evidence="5" key="1">
    <citation type="journal article" date="2021" name="PeerJ">
        <title>Extensive microbial diversity within the chicken gut microbiome revealed by metagenomics and culture.</title>
        <authorList>
            <person name="Gilroy R."/>
            <person name="Ravi A."/>
            <person name="Getino M."/>
            <person name="Pursley I."/>
            <person name="Horton D.L."/>
            <person name="Alikhan N.F."/>
            <person name="Baker D."/>
            <person name="Gharbi K."/>
            <person name="Hall N."/>
            <person name="Watson M."/>
            <person name="Adriaenssens E.M."/>
            <person name="Foster-Nyarko E."/>
            <person name="Jarju S."/>
            <person name="Secka A."/>
            <person name="Antonio M."/>
            <person name="Oren A."/>
            <person name="Chaudhuri R.R."/>
            <person name="La Ragione R."/>
            <person name="Hildebrand F."/>
            <person name="Pallen M.J."/>
        </authorList>
    </citation>
    <scope>NUCLEOTIDE SEQUENCE</scope>
    <source>
        <strain evidence="5">B5-657</strain>
    </source>
</reference>
<keyword evidence="4" id="KW-0687">Ribonucleoprotein</keyword>
<dbReference type="GO" id="GO:1990904">
    <property type="term" value="C:ribonucleoprotein complex"/>
    <property type="evidence" value="ECO:0007669"/>
    <property type="project" value="UniProtKB-KW"/>
</dbReference>
<evidence type="ECO:0000313" key="6">
    <source>
        <dbReference type="Proteomes" id="UP000824229"/>
    </source>
</evidence>
<dbReference type="SUPFAM" id="SSF54995">
    <property type="entry name" value="Ribosomal protein S6"/>
    <property type="match status" value="1"/>
</dbReference>
<evidence type="ECO:0000313" key="5">
    <source>
        <dbReference type="EMBL" id="MBU3805101.1"/>
    </source>
</evidence>
<dbReference type="PANTHER" id="PTHR21011:SF1">
    <property type="entry name" value="SMALL RIBOSOMAL SUBUNIT PROTEIN BS6M"/>
    <property type="match status" value="1"/>
</dbReference>
<reference evidence="5" key="2">
    <citation type="submission" date="2021-04" db="EMBL/GenBank/DDBJ databases">
        <authorList>
            <person name="Gilroy R."/>
        </authorList>
    </citation>
    <scope>NUCLEOTIDE SEQUENCE</scope>
    <source>
        <strain evidence="5">B5-657</strain>
    </source>
</reference>
<name>A0A9E2KE95_9FIRM</name>
<dbReference type="InterPro" id="IPR035980">
    <property type="entry name" value="Ribosomal_bS6_sf"/>
</dbReference>
<evidence type="ECO:0000256" key="4">
    <source>
        <dbReference type="HAMAP-Rule" id="MF_00360"/>
    </source>
</evidence>
<comment type="function">
    <text evidence="2 4">Binds together with bS18 to 16S ribosomal RNA.</text>
</comment>
<keyword evidence="4" id="KW-0694">RNA-binding</keyword>
<dbReference type="GO" id="GO:0070181">
    <property type="term" value="F:small ribosomal subunit rRNA binding"/>
    <property type="evidence" value="ECO:0007669"/>
    <property type="project" value="TreeGrafter"/>
</dbReference>
<dbReference type="NCBIfam" id="TIGR00166">
    <property type="entry name" value="S6"/>
    <property type="match status" value="1"/>
</dbReference>
<evidence type="ECO:0000256" key="1">
    <source>
        <dbReference type="ARBA" id="ARBA00009512"/>
    </source>
</evidence>